<dbReference type="EC" id="2.7.7.65" evidence="1"/>
<reference evidence="5 6" key="1">
    <citation type="journal article" date="2014" name="Genome Announc.">
        <title>Genome Sequence of Afipia felis Strain 76713, Isolated in Hospital Water Using an Amoeba Co-Culture Procedure.</title>
        <authorList>
            <person name="Benamar S."/>
            <person name="La Scola B."/>
            <person name="Croce O."/>
        </authorList>
    </citation>
    <scope>NUCLEOTIDE SEQUENCE [LARGE SCALE GENOMIC DNA]</scope>
    <source>
        <strain evidence="5 6">76713</strain>
    </source>
</reference>
<dbReference type="PANTHER" id="PTHR45138:SF9">
    <property type="entry name" value="DIGUANYLATE CYCLASE DGCM-RELATED"/>
    <property type="match status" value="1"/>
</dbReference>
<dbReference type="Gene3D" id="3.30.450.20">
    <property type="entry name" value="PAS domain"/>
    <property type="match status" value="2"/>
</dbReference>
<evidence type="ECO:0000259" key="4">
    <source>
        <dbReference type="PROSITE" id="PS50887"/>
    </source>
</evidence>
<dbReference type="CDD" id="cd12914">
    <property type="entry name" value="PDC1_DGC_like"/>
    <property type="match status" value="1"/>
</dbReference>
<keyword evidence="6" id="KW-1185">Reference proteome</keyword>
<dbReference type="NCBIfam" id="TIGR00254">
    <property type="entry name" value="GGDEF"/>
    <property type="match status" value="1"/>
</dbReference>
<dbReference type="FunFam" id="3.30.70.270:FF:000001">
    <property type="entry name" value="Diguanylate cyclase domain protein"/>
    <property type="match status" value="1"/>
</dbReference>
<dbReference type="OrthoDB" id="9812260at2"/>
<dbReference type="AlphaFoldDB" id="A0A090MH68"/>
<organism evidence="5 6">
    <name type="scientific">Afipia felis</name>
    <name type="common">Cat scratch disease bacillus</name>
    <dbReference type="NCBI Taxonomy" id="1035"/>
    <lineage>
        <taxon>Bacteria</taxon>
        <taxon>Pseudomonadati</taxon>
        <taxon>Pseudomonadota</taxon>
        <taxon>Alphaproteobacteria</taxon>
        <taxon>Hyphomicrobiales</taxon>
        <taxon>Nitrobacteraceae</taxon>
        <taxon>Afipia</taxon>
    </lineage>
</organism>
<dbReference type="Pfam" id="PF00990">
    <property type="entry name" value="GGDEF"/>
    <property type="match status" value="1"/>
</dbReference>
<dbReference type="InterPro" id="IPR054327">
    <property type="entry name" value="His-kinase-like_sensor"/>
</dbReference>
<evidence type="ECO:0000313" key="5">
    <source>
        <dbReference type="EMBL" id="CEG06916.1"/>
    </source>
</evidence>
<keyword evidence="3" id="KW-1133">Transmembrane helix</keyword>
<accession>A0A090MH68</accession>
<dbReference type="Pfam" id="PF22588">
    <property type="entry name" value="dCache_1_like"/>
    <property type="match status" value="1"/>
</dbReference>
<dbReference type="EMBL" id="CCAZ020000001">
    <property type="protein sequence ID" value="CEG06916.1"/>
    <property type="molecule type" value="Genomic_DNA"/>
</dbReference>
<gene>
    <name evidence="5" type="primary">cph2_1</name>
    <name evidence="5" type="ORF">BN961_00295</name>
</gene>
<keyword evidence="3" id="KW-0472">Membrane</keyword>
<dbReference type="Proteomes" id="UP000035762">
    <property type="component" value="Unassembled WGS sequence"/>
</dbReference>
<dbReference type="GO" id="GO:0052621">
    <property type="term" value="F:diguanylate cyclase activity"/>
    <property type="evidence" value="ECO:0007669"/>
    <property type="project" value="UniProtKB-EC"/>
</dbReference>
<evidence type="ECO:0000313" key="6">
    <source>
        <dbReference type="Proteomes" id="UP000035762"/>
    </source>
</evidence>
<sequence length="492" mass="54852">MYRSDSKLWQVSPRALTIVSVLATLAFMTICASVLLDIRTSKEELARQSSENLAATIDADLSRNLEIYDLSLRNVVTNMLELDTQRIGLPILHLILFDHAATAKYYGPIRVYDADGNLKLDSSALHPAPENRANEEYFKVHRDNPNVGLYIGDPAVYRDAFAVVLSRRITGYDGKFLGVVVGSLRYSYFLDLFGKLTFAPEDSVTIFRHDGVVMMRRPFDLAVIGKNLGAKEGVRRILEAPRGFEKTRSGVDFIERLYVWQNSERPLVVVVGKSLDSIYGTWWRQTLIIGGLMLILSIFTIGVTLFLTREISRRAAAEKRLSQLATTDALTGIDNRRRFDERILDEWRRGWQKLPLSLLMIDADHFKAFNDLFGHQAGDQLLARIASCIVESAKRPSDCAARYGGEEFALLLPNTDLAGALKLAEEVRDRVAHLSADKWATTVSIGIACLIPDMAGSPKALIAAADKALYQAKEQGRNRCVAINEDLVTEAA</sequence>
<comment type="caution">
    <text evidence="5">The sequence shown here is derived from an EMBL/GenBank/DDBJ whole genome shotgun (WGS) entry which is preliminary data.</text>
</comment>
<proteinExistence type="predicted"/>
<dbReference type="InterPro" id="IPR043128">
    <property type="entry name" value="Rev_trsase/Diguanyl_cyclase"/>
</dbReference>
<name>A0A090MH68_AFIFE</name>
<dbReference type="InterPro" id="IPR000160">
    <property type="entry name" value="GGDEF_dom"/>
</dbReference>
<dbReference type="CDD" id="cd01949">
    <property type="entry name" value="GGDEF"/>
    <property type="match status" value="1"/>
</dbReference>
<dbReference type="GO" id="GO:0005886">
    <property type="term" value="C:plasma membrane"/>
    <property type="evidence" value="ECO:0007669"/>
    <property type="project" value="TreeGrafter"/>
</dbReference>
<feature type="transmembrane region" description="Helical" evidence="3">
    <location>
        <begin position="15"/>
        <end position="38"/>
    </location>
</feature>
<dbReference type="CDD" id="cd12915">
    <property type="entry name" value="PDC2_DGC_like"/>
    <property type="match status" value="1"/>
</dbReference>
<evidence type="ECO:0000256" key="3">
    <source>
        <dbReference type="SAM" id="Phobius"/>
    </source>
</evidence>
<dbReference type="PROSITE" id="PS50887">
    <property type="entry name" value="GGDEF"/>
    <property type="match status" value="1"/>
</dbReference>
<dbReference type="SMART" id="SM00267">
    <property type="entry name" value="GGDEF"/>
    <property type="match status" value="1"/>
</dbReference>
<dbReference type="Gene3D" id="3.30.70.270">
    <property type="match status" value="1"/>
</dbReference>
<evidence type="ECO:0000256" key="1">
    <source>
        <dbReference type="ARBA" id="ARBA00012528"/>
    </source>
</evidence>
<dbReference type="GO" id="GO:0043709">
    <property type="term" value="P:cell adhesion involved in single-species biofilm formation"/>
    <property type="evidence" value="ECO:0007669"/>
    <property type="project" value="TreeGrafter"/>
</dbReference>
<dbReference type="PANTHER" id="PTHR45138">
    <property type="entry name" value="REGULATORY COMPONENTS OF SENSORY TRANSDUCTION SYSTEM"/>
    <property type="match status" value="1"/>
</dbReference>
<dbReference type="RefSeq" id="WP_009337431.1">
    <property type="nucleotide sequence ID" value="NZ_CCAZ020000001.1"/>
</dbReference>
<comment type="catalytic activity">
    <reaction evidence="2">
        <text>2 GTP = 3',3'-c-di-GMP + 2 diphosphate</text>
        <dbReference type="Rhea" id="RHEA:24898"/>
        <dbReference type="ChEBI" id="CHEBI:33019"/>
        <dbReference type="ChEBI" id="CHEBI:37565"/>
        <dbReference type="ChEBI" id="CHEBI:58805"/>
        <dbReference type="EC" id="2.7.7.65"/>
    </reaction>
</comment>
<dbReference type="SUPFAM" id="SSF55073">
    <property type="entry name" value="Nucleotide cyclase"/>
    <property type="match status" value="1"/>
</dbReference>
<dbReference type="InterPro" id="IPR029787">
    <property type="entry name" value="Nucleotide_cyclase"/>
</dbReference>
<dbReference type="STRING" id="1035.BN961_00295"/>
<feature type="transmembrane region" description="Helical" evidence="3">
    <location>
        <begin position="287"/>
        <end position="307"/>
    </location>
</feature>
<evidence type="ECO:0000256" key="2">
    <source>
        <dbReference type="ARBA" id="ARBA00034247"/>
    </source>
</evidence>
<feature type="domain" description="GGDEF" evidence="4">
    <location>
        <begin position="354"/>
        <end position="485"/>
    </location>
</feature>
<dbReference type="GO" id="GO:1902201">
    <property type="term" value="P:negative regulation of bacterial-type flagellum-dependent cell motility"/>
    <property type="evidence" value="ECO:0007669"/>
    <property type="project" value="TreeGrafter"/>
</dbReference>
<dbReference type="InterPro" id="IPR050469">
    <property type="entry name" value="Diguanylate_Cyclase"/>
</dbReference>
<protein>
    <recommendedName>
        <fullName evidence="1">diguanylate cyclase</fullName>
        <ecNumber evidence="1">2.7.7.65</ecNumber>
    </recommendedName>
</protein>
<keyword evidence="3" id="KW-0812">Transmembrane</keyword>